<evidence type="ECO:0000256" key="1">
    <source>
        <dbReference type="SAM" id="Phobius"/>
    </source>
</evidence>
<sequence length="250" mass="28130">MALFWLSDEAWAAIEPHLPKNQPGARRVDDRRVISGILHVLKVGCRWCDCPPDYGPSTTIYNRFNRWSHRGFWLKLLDALVDTGAVTKSTSIDSTYIKAQRAAFGAKGGNSTQAIGRLRGGWTTKVHALTDVIGRPYALMLTAGNVSDVKAAPALLERAGRMRYLLGDKGYDADRLRRSLRDGGAVPVIPVRRNRKRTIRYDKDRYRGRHLIENAFCRLKDFRRVATRYDKLAANFLSGVALATAIAFWL</sequence>
<evidence type="ECO:0000313" key="4">
    <source>
        <dbReference type="EMBL" id="NJR80880.1"/>
    </source>
</evidence>
<feature type="domain" description="Transposase IS4-like" evidence="2">
    <location>
        <begin position="91"/>
        <end position="246"/>
    </location>
</feature>
<name>A0ABX1CSE6_9SPHN</name>
<dbReference type="Pfam" id="PF13340">
    <property type="entry name" value="DUF4096"/>
    <property type="match status" value="1"/>
</dbReference>
<protein>
    <submittedName>
        <fullName evidence="4">IS5 family transposase</fullName>
    </submittedName>
</protein>
<keyword evidence="5" id="KW-1185">Reference proteome</keyword>
<dbReference type="NCBIfam" id="NF033580">
    <property type="entry name" value="transpos_IS5_3"/>
    <property type="match status" value="1"/>
</dbReference>
<keyword evidence="1" id="KW-0472">Membrane</keyword>
<accession>A0ABX1CSE6</accession>
<comment type="caution">
    <text evidence="4">The sequence shown here is derived from an EMBL/GenBank/DDBJ whole genome shotgun (WGS) entry which is preliminary data.</text>
</comment>
<dbReference type="InterPro" id="IPR002559">
    <property type="entry name" value="Transposase_11"/>
</dbReference>
<organism evidence="4 5">
    <name type="scientific">Sphingomonas corticis</name>
    <dbReference type="NCBI Taxonomy" id="2722791"/>
    <lineage>
        <taxon>Bacteria</taxon>
        <taxon>Pseudomonadati</taxon>
        <taxon>Pseudomonadota</taxon>
        <taxon>Alphaproteobacteria</taxon>
        <taxon>Sphingomonadales</taxon>
        <taxon>Sphingomonadaceae</taxon>
        <taxon>Sphingomonas</taxon>
    </lineage>
</organism>
<keyword evidence="1" id="KW-0812">Transmembrane</keyword>
<dbReference type="Pfam" id="PF01609">
    <property type="entry name" value="DDE_Tnp_1"/>
    <property type="match status" value="1"/>
</dbReference>
<dbReference type="PANTHER" id="PTHR30007:SF1">
    <property type="entry name" value="BLR1914 PROTEIN"/>
    <property type="match status" value="1"/>
</dbReference>
<evidence type="ECO:0000259" key="3">
    <source>
        <dbReference type="Pfam" id="PF13340"/>
    </source>
</evidence>
<dbReference type="InterPro" id="IPR025161">
    <property type="entry name" value="IS402-like_dom"/>
</dbReference>
<reference evidence="4 5" key="1">
    <citation type="submission" date="2020-03" db="EMBL/GenBank/DDBJ databases">
        <authorList>
            <person name="Wang L."/>
            <person name="He N."/>
            <person name="Li Y."/>
            <person name="Fang Y."/>
            <person name="Zhang F."/>
        </authorList>
    </citation>
    <scope>NUCLEOTIDE SEQUENCE [LARGE SCALE GENOMIC DNA]</scope>
    <source>
        <strain evidence="4 5">36D10-4-7</strain>
    </source>
</reference>
<dbReference type="EMBL" id="JAAVJH010000041">
    <property type="protein sequence ID" value="NJR80880.1"/>
    <property type="molecule type" value="Genomic_DNA"/>
</dbReference>
<feature type="domain" description="Insertion element IS402-like" evidence="3">
    <location>
        <begin position="6"/>
        <end position="76"/>
    </location>
</feature>
<keyword evidence="1" id="KW-1133">Transmembrane helix</keyword>
<gene>
    <name evidence="4" type="ORF">HBH26_20145</name>
</gene>
<evidence type="ECO:0000313" key="5">
    <source>
        <dbReference type="Proteomes" id="UP000732399"/>
    </source>
</evidence>
<evidence type="ECO:0000259" key="2">
    <source>
        <dbReference type="Pfam" id="PF01609"/>
    </source>
</evidence>
<dbReference type="PANTHER" id="PTHR30007">
    <property type="entry name" value="PHP DOMAIN PROTEIN"/>
    <property type="match status" value="1"/>
</dbReference>
<dbReference type="Proteomes" id="UP000732399">
    <property type="component" value="Unassembled WGS sequence"/>
</dbReference>
<feature type="transmembrane region" description="Helical" evidence="1">
    <location>
        <begin position="232"/>
        <end position="249"/>
    </location>
</feature>
<proteinExistence type="predicted"/>